<accession>A0ABQ6GKR6</accession>
<dbReference type="GO" id="GO:0016301">
    <property type="term" value="F:kinase activity"/>
    <property type="evidence" value="ECO:0007669"/>
    <property type="project" value="UniProtKB-KW"/>
</dbReference>
<proteinExistence type="predicted"/>
<evidence type="ECO:0000256" key="4">
    <source>
        <dbReference type="ARBA" id="ARBA00022741"/>
    </source>
</evidence>
<evidence type="ECO:0000256" key="7">
    <source>
        <dbReference type="ARBA" id="ARBA00023012"/>
    </source>
</evidence>
<dbReference type="PRINTS" id="PR00344">
    <property type="entry name" value="BCTRLSENSOR"/>
</dbReference>
<gene>
    <name evidence="11" type="ORF">MU1_58640</name>
</gene>
<evidence type="ECO:0000256" key="1">
    <source>
        <dbReference type="ARBA" id="ARBA00000085"/>
    </source>
</evidence>
<keyword evidence="3" id="KW-0808">Transferase</keyword>
<name>A0ABQ6GKR6_9BACL</name>
<keyword evidence="9" id="KW-0812">Transmembrane</keyword>
<sequence>MVKGLARIVRTNTLMFKLGSVMTLNLLIPILLIGSISYYSIYSILQNNIEKGVQSRMKEIEHSMQSSLDNLGYASRQLTLDGDIGKRLEQYMNPTIPNNLKSEIQSDIESRLTLISYANQGLGPMYYFIPEQQMNLFQTMLLKKNVDPMEYPTLFTDPLTLYQGPHPSIYLYSDNIVFSIVQEMTGNRNLPKTYVYIETNFKVVQDLFPKDAFGFNVNYLILDSTNKILYSDLKDTYPINSEMPLSGSSSQVINDKGKKLFVQRGEGNWSIVAVVNKRDLSDEIISWSIRYGLIAVGSLIICLLLAWMTWRFINQKLSLLKEEIKQTTDLQFDRPYVPMNIIEFDEVVDRFYLMRTRIRDLIVEVEEKEKNKRKLEVQKLKYQINPHFIHNTLNTIQWIARMHKQEEIVNLVSIFSRILHYNLGKEGEIVHLREEISALKDYVALQKIRYNHHFHVVFEIEPDTEELPIIRFLIQPLVENAMYHAFVDDNGQITVRVFKENETSFMIEVEDNGQGMDPDTIQRLLYSDNEKRKSGMGIGLKFVNHMIREYFGEEHAFEITSEIGVGTIIRIRLPILDKEAVQ</sequence>
<dbReference type="InterPro" id="IPR036890">
    <property type="entry name" value="HATPase_C_sf"/>
</dbReference>
<comment type="caution">
    <text evidence="11">The sequence shown here is derived from an EMBL/GenBank/DDBJ whole genome shotgun (WGS) entry which is preliminary data.</text>
</comment>
<evidence type="ECO:0000256" key="8">
    <source>
        <dbReference type="SAM" id="Coils"/>
    </source>
</evidence>
<keyword evidence="9" id="KW-0472">Membrane</keyword>
<comment type="catalytic activity">
    <reaction evidence="1">
        <text>ATP + protein L-histidine = ADP + protein N-phospho-L-histidine.</text>
        <dbReference type="EC" id="2.7.13.3"/>
    </reaction>
</comment>
<keyword evidence="12" id="KW-1185">Reference proteome</keyword>
<dbReference type="EC" id="2.7.13.3" evidence="2"/>
<dbReference type="InterPro" id="IPR010559">
    <property type="entry name" value="Sig_transdc_His_kin_internal"/>
</dbReference>
<dbReference type="RefSeq" id="WP_284242329.1">
    <property type="nucleotide sequence ID" value="NZ_BSSQ01000035.1"/>
</dbReference>
<keyword evidence="4" id="KW-0547">Nucleotide-binding</keyword>
<dbReference type="Pfam" id="PF06580">
    <property type="entry name" value="His_kinase"/>
    <property type="match status" value="1"/>
</dbReference>
<dbReference type="SUPFAM" id="SSF55874">
    <property type="entry name" value="ATPase domain of HSP90 chaperone/DNA topoisomerase II/histidine kinase"/>
    <property type="match status" value="1"/>
</dbReference>
<feature type="transmembrane region" description="Helical" evidence="9">
    <location>
        <begin position="291"/>
        <end position="313"/>
    </location>
</feature>
<evidence type="ECO:0000313" key="11">
    <source>
        <dbReference type="EMBL" id="GLX71514.1"/>
    </source>
</evidence>
<dbReference type="InterPro" id="IPR004358">
    <property type="entry name" value="Sig_transdc_His_kin-like_C"/>
</dbReference>
<feature type="transmembrane region" description="Helical" evidence="9">
    <location>
        <begin position="21"/>
        <end position="41"/>
    </location>
</feature>
<keyword evidence="8" id="KW-0175">Coiled coil</keyword>
<evidence type="ECO:0000256" key="5">
    <source>
        <dbReference type="ARBA" id="ARBA00022777"/>
    </source>
</evidence>
<reference evidence="11 12" key="1">
    <citation type="submission" date="2023-03" db="EMBL/GenBank/DDBJ databases">
        <title>Draft genome sequence of the bacteria which degrade cell wall of Tricholomamatutake.</title>
        <authorList>
            <person name="Konishi Y."/>
            <person name="Fukuta Y."/>
            <person name="Shirasaka N."/>
        </authorList>
    </citation>
    <scope>NUCLEOTIDE SEQUENCE [LARGE SCALE GENOMIC DNA]</scope>
    <source>
        <strain evidence="12">mu1</strain>
    </source>
</reference>
<dbReference type="EMBL" id="BSSQ01000035">
    <property type="protein sequence ID" value="GLX71514.1"/>
    <property type="molecule type" value="Genomic_DNA"/>
</dbReference>
<protein>
    <recommendedName>
        <fullName evidence="2">histidine kinase</fullName>
        <ecNumber evidence="2">2.7.13.3</ecNumber>
    </recommendedName>
</protein>
<dbReference type="PANTHER" id="PTHR34220">
    <property type="entry name" value="SENSOR HISTIDINE KINASE YPDA"/>
    <property type="match status" value="1"/>
</dbReference>
<dbReference type="Pfam" id="PF02518">
    <property type="entry name" value="HATPase_c"/>
    <property type="match status" value="1"/>
</dbReference>
<evidence type="ECO:0000256" key="3">
    <source>
        <dbReference type="ARBA" id="ARBA00022679"/>
    </source>
</evidence>
<evidence type="ECO:0000256" key="9">
    <source>
        <dbReference type="SAM" id="Phobius"/>
    </source>
</evidence>
<keyword evidence="7" id="KW-0902">Two-component regulatory system</keyword>
<keyword evidence="5 11" id="KW-0418">Kinase</keyword>
<dbReference type="InterPro" id="IPR050640">
    <property type="entry name" value="Bact_2-comp_sensor_kinase"/>
</dbReference>
<organism evidence="11 12">
    <name type="scientific">Paenibacillus glycanilyticus</name>
    <dbReference type="NCBI Taxonomy" id="126569"/>
    <lineage>
        <taxon>Bacteria</taxon>
        <taxon>Bacillati</taxon>
        <taxon>Bacillota</taxon>
        <taxon>Bacilli</taxon>
        <taxon>Bacillales</taxon>
        <taxon>Paenibacillaceae</taxon>
        <taxon>Paenibacillus</taxon>
    </lineage>
</organism>
<evidence type="ECO:0000256" key="6">
    <source>
        <dbReference type="ARBA" id="ARBA00022840"/>
    </source>
</evidence>
<keyword evidence="9" id="KW-1133">Transmembrane helix</keyword>
<dbReference type="Gene3D" id="3.30.565.10">
    <property type="entry name" value="Histidine kinase-like ATPase, C-terminal domain"/>
    <property type="match status" value="1"/>
</dbReference>
<evidence type="ECO:0000256" key="2">
    <source>
        <dbReference type="ARBA" id="ARBA00012438"/>
    </source>
</evidence>
<dbReference type="InterPro" id="IPR003594">
    <property type="entry name" value="HATPase_dom"/>
</dbReference>
<evidence type="ECO:0000313" key="12">
    <source>
        <dbReference type="Proteomes" id="UP001157114"/>
    </source>
</evidence>
<feature type="domain" description="Histidine kinase" evidence="10">
    <location>
        <begin position="473"/>
        <end position="577"/>
    </location>
</feature>
<evidence type="ECO:0000259" key="10">
    <source>
        <dbReference type="PROSITE" id="PS50109"/>
    </source>
</evidence>
<keyword evidence="6" id="KW-0067">ATP-binding</keyword>
<dbReference type="PROSITE" id="PS50109">
    <property type="entry name" value="HIS_KIN"/>
    <property type="match status" value="1"/>
</dbReference>
<dbReference type="Proteomes" id="UP001157114">
    <property type="component" value="Unassembled WGS sequence"/>
</dbReference>
<dbReference type="PANTHER" id="PTHR34220:SF7">
    <property type="entry name" value="SENSOR HISTIDINE KINASE YPDA"/>
    <property type="match status" value="1"/>
</dbReference>
<dbReference type="SMART" id="SM00387">
    <property type="entry name" value="HATPase_c"/>
    <property type="match status" value="1"/>
</dbReference>
<feature type="coiled-coil region" evidence="8">
    <location>
        <begin position="358"/>
        <end position="385"/>
    </location>
</feature>
<dbReference type="InterPro" id="IPR005467">
    <property type="entry name" value="His_kinase_dom"/>
</dbReference>